<dbReference type="AlphaFoldDB" id="A0A0D2FYP5"/>
<evidence type="ECO:0000313" key="3">
    <source>
        <dbReference type="Proteomes" id="UP000053789"/>
    </source>
</evidence>
<dbReference type="Proteomes" id="UP000053789">
    <property type="component" value="Unassembled WGS sequence"/>
</dbReference>
<proteinExistence type="predicted"/>
<keyword evidence="1" id="KW-0732">Signal</keyword>
<accession>A0A0D2FYP5</accession>
<name>A0A0D2FYP5_CLAB1</name>
<feature type="signal peptide" evidence="1">
    <location>
        <begin position="1"/>
        <end position="19"/>
    </location>
</feature>
<dbReference type="OrthoDB" id="5398531at2759"/>
<dbReference type="VEuPathDB" id="FungiDB:Z519_07534"/>
<protein>
    <recommendedName>
        <fullName evidence="4">Extracellular membrane protein CFEM domain-containing protein</fullName>
    </recommendedName>
</protein>
<organism evidence="2 3">
    <name type="scientific">Cladophialophora bantiana (strain ATCC 10958 / CBS 173.52 / CDC B-1940 / NIH 8579)</name>
    <name type="common">Xylohypha bantiana</name>
    <dbReference type="NCBI Taxonomy" id="1442370"/>
    <lineage>
        <taxon>Eukaryota</taxon>
        <taxon>Fungi</taxon>
        <taxon>Dikarya</taxon>
        <taxon>Ascomycota</taxon>
        <taxon>Pezizomycotina</taxon>
        <taxon>Eurotiomycetes</taxon>
        <taxon>Chaetothyriomycetidae</taxon>
        <taxon>Chaetothyriales</taxon>
        <taxon>Herpotrichiellaceae</taxon>
        <taxon>Cladophialophora</taxon>
    </lineage>
</organism>
<feature type="chain" id="PRO_5002242453" description="Extracellular membrane protein CFEM domain-containing protein" evidence="1">
    <location>
        <begin position="20"/>
        <end position="242"/>
    </location>
</feature>
<dbReference type="RefSeq" id="XP_016618236.1">
    <property type="nucleotide sequence ID" value="XM_016765267.1"/>
</dbReference>
<dbReference type="GeneID" id="27700462"/>
<evidence type="ECO:0000313" key="2">
    <source>
        <dbReference type="EMBL" id="KIW91567.1"/>
    </source>
</evidence>
<evidence type="ECO:0008006" key="4">
    <source>
        <dbReference type="Google" id="ProtNLM"/>
    </source>
</evidence>
<evidence type="ECO:0000256" key="1">
    <source>
        <dbReference type="SAM" id="SignalP"/>
    </source>
</evidence>
<dbReference type="EMBL" id="KN846990">
    <property type="protein sequence ID" value="KIW91567.1"/>
    <property type="molecule type" value="Genomic_DNA"/>
</dbReference>
<dbReference type="HOGENOM" id="CLU_1008336_0_0_1"/>
<reference evidence="2" key="1">
    <citation type="submission" date="2015-01" db="EMBL/GenBank/DDBJ databases">
        <title>The Genome Sequence of Cladophialophora bantiana CBS 173.52.</title>
        <authorList>
            <consortium name="The Broad Institute Genomics Platform"/>
            <person name="Cuomo C."/>
            <person name="de Hoog S."/>
            <person name="Gorbushina A."/>
            <person name="Stielow B."/>
            <person name="Teixiera M."/>
            <person name="Abouelleil A."/>
            <person name="Chapman S.B."/>
            <person name="Priest M."/>
            <person name="Young S.K."/>
            <person name="Wortman J."/>
            <person name="Nusbaum C."/>
            <person name="Birren B."/>
        </authorList>
    </citation>
    <scope>NUCLEOTIDE SEQUENCE [LARGE SCALE GENOMIC DNA]</scope>
    <source>
        <strain evidence="2">CBS 173.52</strain>
    </source>
</reference>
<gene>
    <name evidence="2" type="ORF">Z519_07534</name>
</gene>
<sequence length="242" mass="26471">MHFSVYSLMSVGFAALASSQALTLEASDCVGPLTTASNCNYFASKLNACNSLSGSAAASCYCPQTVFDAIVRCEGEFRLCYAGDEFDPTFEDPSTGLITLWHSACDEVITYTVTTPVAAEPSITIDQDFCNSVANDCIRFVKHHQPGKQVPNRRLILLFPGDGRHHESLVVQELPEWGVSREATYHHHTRGHRDFEQNVLIGVRSGRLNYIWNGRTKLASVGARPVHGNFQGVILVCGFSPA</sequence>
<keyword evidence="3" id="KW-1185">Reference proteome</keyword>